<dbReference type="InterPro" id="IPR004843">
    <property type="entry name" value="Calcineurin-like_PHP"/>
</dbReference>
<proteinExistence type="predicted"/>
<dbReference type="GO" id="GO:0016787">
    <property type="term" value="F:hydrolase activity"/>
    <property type="evidence" value="ECO:0007669"/>
    <property type="project" value="InterPro"/>
</dbReference>
<dbReference type="eggNOG" id="COG0639">
    <property type="taxonomic scope" value="Bacteria"/>
</dbReference>
<evidence type="ECO:0000259" key="1">
    <source>
        <dbReference type="Pfam" id="PF00149"/>
    </source>
</evidence>
<evidence type="ECO:0000313" key="2">
    <source>
        <dbReference type="EMBL" id="EGV28106.1"/>
    </source>
</evidence>
<evidence type="ECO:0000313" key="3">
    <source>
        <dbReference type="Proteomes" id="UP000004200"/>
    </source>
</evidence>
<gene>
    <name evidence="2" type="ORF">ThidrDRAFT_4069</name>
</gene>
<dbReference type="Pfam" id="PF00149">
    <property type="entry name" value="Metallophos"/>
    <property type="match status" value="1"/>
</dbReference>
<organism evidence="2 3">
    <name type="scientific">Thiorhodococcus drewsii AZ1</name>
    <dbReference type="NCBI Taxonomy" id="765913"/>
    <lineage>
        <taxon>Bacteria</taxon>
        <taxon>Pseudomonadati</taxon>
        <taxon>Pseudomonadota</taxon>
        <taxon>Gammaproteobacteria</taxon>
        <taxon>Chromatiales</taxon>
        <taxon>Chromatiaceae</taxon>
        <taxon>Thiorhodococcus</taxon>
    </lineage>
</organism>
<dbReference type="InterPro" id="IPR029052">
    <property type="entry name" value="Metallo-depent_PP-like"/>
</dbReference>
<dbReference type="SUPFAM" id="SSF56300">
    <property type="entry name" value="Metallo-dependent phosphatases"/>
    <property type="match status" value="1"/>
</dbReference>
<dbReference type="AlphaFoldDB" id="G2E706"/>
<feature type="domain" description="Calcineurin-like phosphoesterase" evidence="1">
    <location>
        <begin position="239"/>
        <end position="438"/>
    </location>
</feature>
<sequence>MIRRYGSTTMAQPNRISRKSFLKRFRDVVQGMDACEDIDLDSALKITGEKVRIPSPALPLQIQLGGEEGYRLNLYPELRFEEDGRLVHRDDYLLFDPTTYFSDISGFLRLIQGDSLLLGRQNRLQRLLLRYPKVVADQHLRLKLSPKGLALKNKSSTADACVAPIIVPDQVERMASWRLSKLAKLRAILDGPIEPPSRSEALDLIQRVNAVMKAEPYRVMDDHGQPGGLLALPDRPRPIFVGDLHARIDNLLVVLTQNGFLEALLDGSGLLILLGDAVQPDTPGEEGDMDSSMLMMDLIFRLKLRFPERVFYLRGNHDSFSDDISKGGIPQGLLWEQALHDRRGLKYKEAMQDFYDLLPYVAASAGYLACHAGPPTSKITWDMLRDIRQHPKLAHQLTHIRLRRSNSPSGYGPNDLDRLRKRLGVKPSAPVVLGHTPVSGQGTCWINAGGIPNHHVLYGAHPDWIGVITRTGKQLLPLVYPSEPMLGVYNRYVGTERL</sequence>
<protein>
    <submittedName>
        <fullName evidence="2">Metallophosphoesterase</fullName>
    </submittedName>
</protein>
<dbReference type="STRING" id="765913.ThidrDRAFT_4069"/>
<accession>G2E706</accession>
<dbReference type="PATRIC" id="fig|765913.3.peg.4147"/>
<name>G2E706_9GAMM</name>
<reference evidence="2 3" key="1">
    <citation type="submission" date="2011-06" db="EMBL/GenBank/DDBJ databases">
        <title>The draft genome of Thiorhodococcus drewsii AZ1.</title>
        <authorList>
            <consortium name="US DOE Joint Genome Institute (JGI-PGF)"/>
            <person name="Lucas S."/>
            <person name="Han J."/>
            <person name="Lapidus A."/>
            <person name="Cheng J.-F."/>
            <person name="Goodwin L."/>
            <person name="Pitluck S."/>
            <person name="Peters L."/>
            <person name="Land M.L."/>
            <person name="Hauser L."/>
            <person name="Vogl K."/>
            <person name="Liu Z."/>
            <person name="Imhoff J."/>
            <person name="Thiel V."/>
            <person name="Frigaard N.-U."/>
            <person name="Bryant D.A."/>
            <person name="Woyke T.J."/>
        </authorList>
    </citation>
    <scope>NUCLEOTIDE SEQUENCE [LARGE SCALE GENOMIC DNA]</scope>
    <source>
        <strain evidence="2 3">AZ1</strain>
    </source>
</reference>
<dbReference type="EMBL" id="AFWT01000046">
    <property type="protein sequence ID" value="EGV28106.1"/>
    <property type="molecule type" value="Genomic_DNA"/>
</dbReference>
<dbReference type="Proteomes" id="UP000004200">
    <property type="component" value="Unassembled WGS sequence"/>
</dbReference>
<comment type="caution">
    <text evidence="2">The sequence shown here is derived from an EMBL/GenBank/DDBJ whole genome shotgun (WGS) entry which is preliminary data.</text>
</comment>
<keyword evidence="3" id="KW-1185">Reference proteome</keyword>
<dbReference type="Gene3D" id="3.60.21.10">
    <property type="match status" value="1"/>
</dbReference>